<comment type="caution">
    <text evidence="1">The sequence shown here is derived from an EMBL/GenBank/DDBJ whole genome shotgun (WGS) entry which is preliminary data.</text>
</comment>
<protein>
    <submittedName>
        <fullName evidence="1">Uncharacterized protein</fullName>
    </submittedName>
</protein>
<proteinExistence type="predicted"/>
<dbReference type="EMBL" id="JABFUD020000016">
    <property type="protein sequence ID" value="KAI5067989.1"/>
    <property type="molecule type" value="Genomic_DNA"/>
</dbReference>
<reference evidence="1" key="1">
    <citation type="submission" date="2021-01" db="EMBL/GenBank/DDBJ databases">
        <title>Adiantum capillus-veneris genome.</title>
        <authorList>
            <person name="Fang Y."/>
            <person name="Liao Q."/>
        </authorList>
    </citation>
    <scope>NUCLEOTIDE SEQUENCE</scope>
    <source>
        <strain evidence="1">H3</strain>
        <tissue evidence="1">Leaf</tissue>
    </source>
</reference>
<accession>A0A9D4ZAN0</accession>
<dbReference type="AlphaFoldDB" id="A0A9D4ZAN0"/>
<evidence type="ECO:0000313" key="1">
    <source>
        <dbReference type="EMBL" id="KAI5067989.1"/>
    </source>
</evidence>
<sequence>MLPSSILYTRSLCSQAFKALLCDLCRILLDSPSLSRFPLEYNVTCARWGSDLADSAPIRTNQAPQGSRCRGIPGAYAEGRV</sequence>
<evidence type="ECO:0000313" key="2">
    <source>
        <dbReference type="Proteomes" id="UP000886520"/>
    </source>
</evidence>
<dbReference type="Proteomes" id="UP000886520">
    <property type="component" value="Chromosome 16"/>
</dbReference>
<keyword evidence="2" id="KW-1185">Reference proteome</keyword>
<name>A0A9D4ZAN0_ADICA</name>
<organism evidence="1 2">
    <name type="scientific">Adiantum capillus-veneris</name>
    <name type="common">Maidenhair fern</name>
    <dbReference type="NCBI Taxonomy" id="13818"/>
    <lineage>
        <taxon>Eukaryota</taxon>
        <taxon>Viridiplantae</taxon>
        <taxon>Streptophyta</taxon>
        <taxon>Embryophyta</taxon>
        <taxon>Tracheophyta</taxon>
        <taxon>Polypodiopsida</taxon>
        <taxon>Polypodiidae</taxon>
        <taxon>Polypodiales</taxon>
        <taxon>Pteridineae</taxon>
        <taxon>Pteridaceae</taxon>
        <taxon>Vittarioideae</taxon>
        <taxon>Adiantum</taxon>
    </lineage>
</organism>
<gene>
    <name evidence="1" type="ORF">GOP47_0016334</name>
</gene>